<comment type="pathway">
    <text evidence="1 5 6">Protein modification; protein lipoylation via endogenous pathway; protein N(6)-(lipoyl)lysine from octanoyl-[acyl-carrier-protein]: step 1/2.</text>
</comment>
<feature type="domain" description="BPL/LPL catalytic" evidence="7">
    <location>
        <begin position="44"/>
        <end position="230"/>
    </location>
</feature>
<feature type="binding site" evidence="5">
    <location>
        <begin position="161"/>
        <end position="163"/>
    </location>
    <ligand>
        <name>substrate</name>
    </ligand>
</feature>
<dbReference type="PROSITE" id="PS01313">
    <property type="entry name" value="LIPB"/>
    <property type="match status" value="1"/>
</dbReference>
<dbReference type="PROSITE" id="PS51733">
    <property type="entry name" value="BPL_LPL_CATALYTIC"/>
    <property type="match status" value="1"/>
</dbReference>
<comment type="miscellaneous">
    <text evidence="5">In the reaction, the free carboxyl group of octanoic acid is attached via an amide linkage to the epsilon-amino group of a specific lysine residue of lipoyl domains of lipoate-dependent enzymes.</text>
</comment>
<reference evidence="9" key="1">
    <citation type="journal article" date="2019" name="Int. J. Syst. Evol. Microbiol.">
        <title>The Global Catalogue of Microorganisms (GCM) 10K type strain sequencing project: providing services to taxonomists for standard genome sequencing and annotation.</title>
        <authorList>
            <consortium name="The Broad Institute Genomics Platform"/>
            <consortium name="The Broad Institute Genome Sequencing Center for Infectious Disease"/>
            <person name="Wu L."/>
            <person name="Ma J."/>
        </authorList>
    </citation>
    <scope>NUCLEOTIDE SEQUENCE [LARGE SCALE GENOMIC DNA]</scope>
    <source>
        <strain evidence="9">CCM 7132</strain>
    </source>
</reference>
<dbReference type="HAMAP" id="MF_00013">
    <property type="entry name" value="LipB"/>
    <property type="match status" value="1"/>
</dbReference>
<evidence type="ECO:0000256" key="5">
    <source>
        <dbReference type="HAMAP-Rule" id="MF_00013"/>
    </source>
</evidence>
<comment type="catalytic activity">
    <reaction evidence="5 6">
        <text>octanoyl-[ACP] + L-lysyl-[protein] = N(6)-octanoyl-L-lysyl-[protein] + holo-[ACP] + H(+)</text>
        <dbReference type="Rhea" id="RHEA:17665"/>
        <dbReference type="Rhea" id="RHEA-COMP:9636"/>
        <dbReference type="Rhea" id="RHEA-COMP:9685"/>
        <dbReference type="Rhea" id="RHEA-COMP:9752"/>
        <dbReference type="Rhea" id="RHEA-COMP:9928"/>
        <dbReference type="ChEBI" id="CHEBI:15378"/>
        <dbReference type="ChEBI" id="CHEBI:29969"/>
        <dbReference type="ChEBI" id="CHEBI:64479"/>
        <dbReference type="ChEBI" id="CHEBI:78463"/>
        <dbReference type="ChEBI" id="CHEBI:78809"/>
        <dbReference type="EC" id="2.3.1.181"/>
    </reaction>
</comment>
<dbReference type="PANTHER" id="PTHR10993:SF7">
    <property type="entry name" value="LIPOYLTRANSFERASE 2, MITOCHONDRIAL-RELATED"/>
    <property type="match status" value="1"/>
</dbReference>
<feature type="active site" description="Acyl-thioester intermediate" evidence="5">
    <location>
        <position position="192"/>
    </location>
</feature>
<feature type="binding site" evidence="5">
    <location>
        <begin position="174"/>
        <end position="176"/>
    </location>
    <ligand>
        <name>substrate</name>
    </ligand>
</feature>
<evidence type="ECO:0000313" key="9">
    <source>
        <dbReference type="Proteomes" id="UP000637769"/>
    </source>
</evidence>
<evidence type="ECO:0000256" key="3">
    <source>
        <dbReference type="ARBA" id="ARBA00023315"/>
    </source>
</evidence>
<dbReference type="CDD" id="cd16444">
    <property type="entry name" value="LipB"/>
    <property type="match status" value="1"/>
</dbReference>
<evidence type="ECO:0000256" key="6">
    <source>
        <dbReference type="PIRNR" id="PIRNR016262"/>
    </source>
</evidence>
<name>A0ABQ1MAG1_9PROT</name>
<dbReference type="RefSeq" id="WP_188426876.1">
    <property type="nucleotide sequence ID" value="NZ_BMCH01000006.1"/>
</dbReference>
<evidence type="ECO:0000313" key="8">
    <source>
        <dbReference type="EMBL" id="GGC36412.1"/>
    </source>
</evidence>
<dbReference type="InterPro" id="IPR020605">
    <property type="entry name" value="Octanoyltransferase_CS"/>
</dbReference>
<dbReference type="NCBIfam" id="TIGR00214">
    <property type="entry name" value="lipB"/>
    <property type="match status" value="1"/>
</dbReference>
<accession>A0ABQ1MAG1</accession>
<dbReference type="NCBIfam" id="NF010921">
    <property type="entry name" value="PRK14341.1"/>
    <property type="match status" value="1"/>
</dbReference>
<dbReference type="Pfam" id="PF21948">
    <property type="entry name" value="LplA-B_cat"/>
    <property type="match status" value="1"/>
</dbReference>
<keyword evidence="2 5" id="KW-0808">Transferase</keyword>
<gene>
    <name evidence="5 8" type="primary">lipB</name>
    <name evidence="8" type="ORF">GCM10007207_22450</name>
</gene>
<dbReference type="InterPro" id="IPR045864">
    <property type="entry name" value="aa-tRNA-synth_II/BPL/LPL"/>
</dbReference>
<keyword evidence="9" id="KW-1185">Reference proteome</keyword>
<evidence type="ECO:0000256" key="2">
    <source>
        <dbReference type="ARBA" id="ARBA00022679"/>
    </source>
</evidence>
<protein>
    <recommendedName>
        <fullName evidence="5 6">Octanoyltransferase</fullName>
        <ecNumber evidence="5 6">2.3.1.181</ecNumber>
    </recommendedName>
    <alternativeName>
        <fullName evidence="5">Lipoate-protein ligase B</fullName>
    </alternativeName>
    <alternativeName>
        <fullName evidence="5">Lipoyl/octanoyl transferase</fullName>
    </alternativeName>
    <alternativeName>
        <fullName evidence="5">Octanoyl-[acyl-carrier-protein]-protein N-octanoyltransferase</fullName>
    </alternativeName>
</protein>
<dbReference type="EMBL" id="BMCH01000006">
    <property type="protein sequence ID" value="GGC36412.1"/>
    <property type="molecule type" value="Genomic_DNA"/>
</dbReference>
<feature type="binding site" evidence="5">
    <location>
        <begin position="83"/>
        <end position="90"/>
    </location>
    <ligand>
        <name>substrate</name>
    </ligand>
</feature>
<comment type="caution">
    <text evidence="8">The sequence shown here is derived from an EMBL/GenBank/DDBJ whole genome shotgun (WGS) entry which is preliminary data.</text>
</comment>
<dbReference type="PIRSF" id="PIRSF016262">
    <property type="entry name" value="LPLase"/>
    <property type="match status" value="1"/>
</dbReference>
<feature type="site" description="Lowers pKa of active site Cys" evidence="5">
    <location>
        <position position="158"/>
    </location>
</feature>
<sequence length="254" mass="28290">MTDEQAIAEKAIFDKISWKREKELIPYELAFEAMQQRAAAIRTGETGEILWFLEHPRLYTAGTSAKPADLINPDGLPTYDAGRGGQWTYHGPGQRIVYVMLDLQRDHGPTPARDLRAFVQSLERWVVTSLARLGIKGRTECGRIGVWVDDPLSGLETKIAAIGIRVSRWVSWHGISINFDPLLSDFDGIIPCGIREYGVTSVKRFDPDLTMEDLDEALLATWPQFFGATPVSVTSESDNTIRLPRASTPSSVES</sequence>
<organism evidence="8 9">
    <name type="scientific">Asaia siamensis</name>
    <dbReference type="NCBI Taxonomy" id="110479"/>
    <lineage>
        <taxon>Bacteria</taxon>
        <taxon>Pseudomonadati</taxon>
        <taxon>Pseudomonadota</taxon>
        <taxon>Alphaproteobacteria</taxon>
        <taxon>Acetobacterales</taxon>
        <taxon>Acetobacteraceae</taxon>
        <taxon>Asaia</taxon>
    </lineage>
</organism>
<proteinExistence type="inferred from homology"/>
<comment type="subcellular location">
    <subcellularLocation>
        <location evidence="5">Cytoplasm</location>
    </subcellularLocation>
</comment>
<evidence type="ECO:0000256" key="1">
    <source>
        <dbReference type="ARBA" id="ARBA00004821"/>
    </source>
</evidence>
<keyword evidence="3 5" id="KW-0012">Acyltransferase</keyword>
<evidence type="ECO:0000259" key="7">
    <source>
        <dbReference type="PROSITE" id="PS51733"/>
    </source>
</evidence>
<dbReference type="EC" id="2.3.1.181" evidence="5 6"/>
<comment type="similarity">
    <text evidence="5 6">Belongs to the LipB family.</text>
</comment>
<dbReference type="Gene3D" id="3.30.930.10">
    <property type="entry name" value="Bira Bifunctional Protein, Domain 2"/>
    <property type="match status" value="1"/>
</dbReference>
<dbReference type="Proteomes" id="UP000637769">
    <property type="component" value="Unassembled WGS sequence"/>
</dbReference>
<evidence type="ECO:0000256" key="4">
    <source>
        <dbReference type="ARBA" id="ARBA00024732"/>
    </source>
</evidence>
<dbReference type="SUPFAM" id="SSF55681">
    <property type="entry name" value="Class II aaRS and biotin synthetases"/>
    <property type="match status" value="1"/>
</dbReference>
<comment type="function">
    <text evidence="4 5 6">Catalyzes the transfer of endogenously produced octanoic acid from octanoyl-acyl-carrier-protein onto the lipoyl domains of lipoate-dependent enzymes. Lipoyl-ACP can also act as a substrate although octanoyl-ACP is likely to be the physiological substrate.</text>
</comment>
<dbReference type="InterPro" id="IPR000544">
    <property type="entry name" value="Octanoyltransferase"/>
</dbReference>
<dbReference type="InterPro" id="IPR004143">
    <property type="entry name" value="BPL_LPL_catalytic"/>
</dbReference>
<keyword evidence="5" id="KW-0963">Cytoplasm</keyword>
<dbReference type="PANTHER" id="PTHR10993">
    <property type="entry name" value="OCTANOYLTRANSFERASE"/>
    <property type="match status" value="1"/>
</dbReference>